<accession>A0ABS5MMA2</accession>
<dbReference type="RefSeq" id="WP_203153629.1">
    <property type="nucleotide sequence ID" value="NZ_JAEPSA010000006.1"/>
</dbReference>
<keyword evidence="4" id="KW-1185">Reference proteome</keyword>
<dbReference type="Gene3D" id="3.40.50.2020">
    <property type="match status" value="1"/>
</dbReference>
<sequence>MLSSEENECLDCLWLSNRYQLINQLYTIYDYQGLIKELMHQYKFMGDVAIAQIFQLPKNILKQYDYIIPAPIHPNKLATRTFDHVTFVLDIQNVNYIQIFETELRQKQSDLTKKQRSLQLDPFRINQEIELENKCILLVDDIYTTGLTIHQLAELLFIRKIRKIDTLTFARGGNNGKI</sequence>
<dbReference type="EMBL" id="JAGXBM010000004">
    <property type="protein sequence ID" value="MBS3696819.1"/>
    <property type="molecule type" value="Genomic_DNA"/>
</dbReference>
<dbReference type="Pfam" id="PF00156">
    <property type="entry name" value="Pribosyltran"/>
    <property type="match status" value="1"/>
</dbReference>
<dbReference type="InterPro" id="IPR051910">
    <property type="entry name" value="ComF/GntX_DNA_util-trans"/>
</dbReference>
<gene>
    <name evidence="3" type="ORF">JJQ58_04885</name>
</gene>
<dbReference type="PANTHER" id="PTHR47505:SF1">
    <property type="entry name" value="DNA UTILIZATION PROTEIN YHGH"/>
    <property type="match status" value="1"/>
</dbReference>
<evidence type="ECO:0000313" key="3">
    <source>
        <dbReference type="EMBL" id="MBS3696819.1"/>
    </source>
</evidence>
<evidence type="ECO:0000259" key="2">
    <source>
        <dbReference type="Pfam" id="PF00156"/>
    </source>
</evidence>
<name>A0ABS5MMA2_9STAP</name>
<reference evidence="3 4" key="1">
    <citation type="submission" date="2021-05" db="EMBL/GenBank/DDBJ databases">
        <title>Staphylococcus fleurettii isolated from lake water in First Nation community in Manitoba, Canada.</title>
        <authorList>
            <person name="Bashar S."/>
            <person name="Murdock A."/>
            <person name="Patidar R."/>
            <person name="Golding G."/>
            <person name="Farenhorst A."/>
            <person name="Kumar A."/>
        </authorList>
    </citation>
    <scope>NUCLEOTIDE SEQUENCE [LARGE SCALE GENOMIC DNA]</scope>
    <source>
        <strain evidence="3 4">SF002</strain>
    </source>
</reference>
<protein>
    <submittedName>
        <fullName evidence="3">ComF family protein</fullName>
    </submittedName>
</protein>
<organism evidence="3 4">
    <name type="scientific">Mammaliicoccus fleurettii</name>
    <dbReference type="NCBI Taxonomy" id="150056"/>
    <lineage>
        <taxon>Bacteria</taxon>
        <taxon>Bacillati</taxon>
        <taxon>Bacillota</taxon>
        <taxon>Bacilli</taxon>
        <taxon>Bacillales</taxon>
        <taxon>Staphylococcaceae</taxon>
        <taxon>Mammaliicoccus</taxon>
    </lineage>
</organism>
<feature type="domain" description="Phosphoribosyltransferase" evidence="2">
    <location>
        <begin position="108"/>
        <end position="173"/>
    </location>
</feature>
<dbReference type="PANTHER" id="PTHR47505">
    <property type="entry name" value="DNA UTILIZATION PROTEIN YHGH"/>
    <property type="match status" value="1"/>
</dbReference>
<comment type="similarity">
    <text evidence="1">Belongs to the ComF/GntX family.</text>
</comment>
<dbReference type="InterPro" id="IPR000836">
    <property type="entry name" value="PRTase_dom"/>
</dbReference>
<proteinExistence type="inferred from homology"/>
<dbReference type="CDD" id="cd06223">
    <property type="entry name" value="PRTases_typeI"/>
    <property type="match status" value="1"/>
</dbReference>
<dbReference type="InterPro" id="IPR029057">
    <property type="entry name" value="PRTase-like"/>
</dbReference>
<dbReference type="SUPFAM" id="SSF53271">
    <property type="entry name" value="PRTase-like"/>
    <property type="match status" value="1"/>
</dbReference>
<dbReference type="Proteomes" id="UP000681586">
    <property type="component" value="Unassembled WGS sequence"/>
</dbReference>
<comment type="caution">
    <text evidence="3">The sequence shown here is derived from an EMBL/GenBank/DDBJ whole genome shotgun (WGS) entry which is preliminary data.</text>
</comment>
<evidence type="ECO:0000256" key="1">
    <source>
        <dbReference type="ARBA" id="ARBA00008007"/>
    </source>
</evidence>
<evidence type="ECO:0000313" key="4">
    <source>
        <dbReference type="Proteomes" id="UP000681586"/>
    </source>
</evidence>